<reference evidence="1 2" key="1">
    <citation type="submission" date="2023-10" db="EMBL/GenBank/DDBJ databases">
        <title>Glaciecola aquimarina strain GGW-M5 nov., isolated from a coastal seawater.</title>
        <authorList>
            <person name="Bayburt H."/>
            <person name="Kim J.M."/>
            <person name="Choi B.J."/>
            <person name="Jeon C.O."/>
        </authorList>
    </citation>
    <scope>NUCLEOTIDE SEQUENCE [LARGE SCALE GENOMIC DNA]</scope>
    <source>
        <strain evidence="1 2">KCTC 32108</strain>
    </source>
</reference>
<dbReference type="EMBL" id="JAWDIO010000002">
    <property type="protein sequence ID" value="MDU0355804.1"/>
    <property type="molecule type" value="Genomic_DNA"/>
</dbReference>
<dbReference type="RefSeq" id="WP_316027325.1">
    <property type="nucleotide sequence ID" value="NZ_JAWDIO010000002.1"/>
</dbReference>
<organism evidence="1 2">
    <name type="scientific">Paraglaciecola aquimarina</name>
    <dbReference type="NCBI Taxonomy" id="1235557"/>
    <lineage>
        <taxon>Bacteria</taxon>
        <taxon>Pseudomonadati</taxon>
        <taxon>Pseudomonadota</taxon>
        <taxon>Gammaproteobacteria</taxon>
        <taxon>Alteromonadales</taxon>
        <taxon>Alteromonadaceae</taxon>
        <taxon>Paraglaciecola</taxon>
    </lineage>
</organism>
<comment type="caution">
    <text evidence="1">The sequence shown here is derived from an EMBL/GenBank/DDBJ whole genome shotgun (WGS) entry which is preliminary data.</text>
</comment>
<dbReference type="Proteomes" id="UP001247805">
    <property type="component" value="Unassembled WGS sequence"/>
</dbReference>
<keyword evidence="2" id="KW-1185">Reference proteome</keyword>
<accession>A0ABU3T0L2</accession>
<sequence>MTDTDKNAKPHSQSMPYYTQACHILEQTPLPDDAPVQFATLAKQATGMERRFIDCAAEGLHAAATTRQIEMWAGKDK</sequence>
<evidence type="ECO:0000313" key="2">
    <source>
        <dbReference type="Proteomes" id="UP001247805"/>
    </source>
</evidence>
<proteinExistence type="predicted"/>
<gene>
    <name evidence="1" type="ORF">RS130_19640</name>
</gene>
<protein>
    <recommendedName>
        <fullName evidence="3">Orphan protein</fullName>
    </recommendedName>
</protein>
<name>A0ABU3T0L2_9ALTE</name>
<evidence type="ECO:0000313" key="1">
    <source>
        <dbReference type="EMBL" id="MDU0355804.1"/>
    </source>
</evidence>
<evidence type="ECO:0008006" key="3">
    <source>
        <dbReference type="Google" id="ProtNLM"/>
    </source>
</evidence>